<sequence length="577" mass="62893">MLWRSAASCAVAAALSGVTAAAQPLTTTPTADATSTSIPFPVVGVDTGINKRTGQPPSRLNINSLWAHGGPQWDLYILALADLQKAKETDETSYFAIAGIHGLPHSAWNGVGHVDGAPISGFCPHGELLFTIWHRPYVALFEQLLVSRAMAIALRYPDELKPEYVAAAETLRQPFWDWAANSTLPPGSITVSLTVRAPEGDREIPNPLYSYRYQRPSVEKKWGGDLSKHPYTYRCLGSNETAINNATASNEGLLSAATSLTSNIYDIFARIKTFDDMQSTSFENPHNVVHFQSACGTGTMADINWAAFEPLFMLHHANIDRLLAMWQTINYHNAMFNGTSISGGQFGTPKNTIITADSPLKPFFMADNVTFHTSKSVSNISVFGYTYPELPDFYLPLESRASHVRAQVNHLYGPATNSRVAQPGTLTKFGKTGIMNYYTVGVELERNELGGGGGASVGLWLVGNKVGEVTVLGAPCDGFLSQWVPLGDVRVNDNSSLFDFQPEKVVAFVQWGLEVEIRLADGTQIAVGNMPSLKLTLQNSEYMPRMANQTDGFPEFNGEVASWAVEVKGKDETGYNH</sequence>
<keyword evidence="5" id="KW-1185">Reference proteome</keyword>
<feature type="signal peptide" evidence="2">
    <location>
        <begin position="1"/>
        <end position="21"/>
    </location>
</feature>
<comment type="caution">
    <text evidence="4">The sequence shown here is derived from an EMBL/GenBank/DDBJ whole genome shotgun (WGS) entry which is preliminary data.</text>
</comment>
<evidence type="ECO:0000259" key="3">
    <source>
        <dbReference type="PROSITE" id="PS00497"/>
    </source>
</evidence>
<dbReference type="PRINTS" id="PR00092">
    <property type="entry name" value="TYROSINASE"/>
</dbReference>
<evidence type="ECO:0000313" key="5">
    <source>
        <dbReference type="Proteomes" id="UP001321749"/>
    </source>
</evidence>
<dbReference type="AlphaFoldDB" id="A0AAV9HP34"/>
<dbReference type="GO" id="GO:0046872">
    <property type="term" value="F:metal ion binding"/>
    <property type="evidence" value="ECO:0007669"/>
    <property type="project" value="UniProtKB-KW"/>
</dbReference>
<dbReference type="EMBL" id="MU864983">
    <property type="protein sequence ID" value="KAK4461810.1"/>
    <property type="molecule type" value="Genomic_DNA"/>
</dbReference>
<keyword evidence="2" id="KW-0732">Signal</keyword>
<name>A0AAV9HP34_9PEZI</name>
<dbReference type="InterPro" id="IPR050316">
    <property type="entry name" value="Tyrosinase/Hemocyanin"/>
</dbReference>
<reference evidence="4" key="2">
    <citation type="submission" date="2023-06" db="EMBL/GenBank/DDBJ databases">
        <authorList>
            <consortium name="Lawrence Berkeley National Laboratory"/>
            <person name="Mondo S.J."/>
            <person name="Hensen N."/>
            <person name="Bonometti L."/>
            <person name="Westerberg I."/>
            <person name="Brannstrom I.O."/>
            <person name="Guillou S."/>
            <person name="Cros-Aarteil S."/>
            <person name="Calhoun S."/>
            <person name="Haridas S."/>
            <person name="Kuo A."/>
            <person name="Pangilinan J."/>
            <person name="Riley R."/>
            <person name="Labutti K."/>
            <person name="Andreopoulos B."/>
            <person name="Lipzen A."/>
            <person name="Chen C."/>
            <person name="Yanf M."/>
            <person name="Daum C."/>
            <person name="Ng V."/>
            <person name="Clum A."/>
            <person name="Steindorff A."/>
            <person name="Ohm R."/>
            <person name="Martin F."/>
            <person name="Silar P."/>
            <person name="Natvig D."/>
            <person name="Lalanne C."/>
            <person name="Gautier V."/>
            <person name="Ament-Velasquez S.L."/>
            <person name="Kruys A."/>
            <person name="Hutchinson M.I."/>
            <person name="Powell A.J."/>
            <person name="Barry K."/>
            <person name="Miller A.N."/>
            <person name="Grigoriev I.V."/>
            <person name="Debuchy R."/>
            <person name="Gladieux P."/>
            <person name="Thoren M.H."/>
            <person name="Johannesson H."/>
        </authorList>
    </citation>
    <scope>NUCLEOTIDE SEQUENCE</scope>
    <source>
        <strain evidence="4">PSN324</strain>
    </source>
</reference>
<dbReference type="PROSITE" id="PS00497">
    <property type="entry name" value="TYROSINASE_1"/>
    <property type="match status" value="1"/>
</dbReference>
<feature type="domain" description="Tyrosinase copper-binding" evidence="3">
    <location>
        <begin position="125"/>
        <end position="142"/>
    </location>
</feature>
<dbReference type="GO" id="GO:0016491">
    <property type="term" value="F:oxidoreductase activity"/>
    <property type="evidence" value="ECO:0007669"/>
    <property type="project" value="InterPro"/>
</dbReference>
<dbReference type="Proteomes" id="UP001321749">
    <property type="component" value="Unassembled WGS sequence"/>
</dbReference>
<dbReference type="SUPFAM" id="SSF48056">
    <property type="entry name" value="Di-copper centre-containing domain"/>
    <property type="match status" value="1"/>
</dbReference>
<reference evidence="4" key="1">
    <citation type="journal article" date="2023" name="Mol. Phylogenet. Evol.">
        <title>Genome-scale phylogeny and comparative genomics of the fungal order Sordariales.</title>
        <authorList>
            <person name="Hensen N."/>
            <person name="Bonometti L."/>
            <person name="Westerberg I."/>
            <person name="Brannstrom I.O."/>
            <person name="Guillou S."/>
            <person name="Cros-Aarteil S."/>
            <person name="Calhoun S."/>
            <person name="Haridas S."/>
            <person name="Kuo A."/>
            <person name="Mondo S."/>
            <person name="Pangilinan J."/>
            <person name="Riley R."/>
            <person name="LaButti K."/>
            <person name="Andreopoulos B."/>
            <person name="Lipzen A."/>
            <person name="Chen C."/>
            <person name="Yan M."/>
            <person name="Daum C."/>
            <person name="Ng V."/>
            <person name="Clum A."/>
            <person name="Steindorff A."/>
            <person name="Ohm R.A."/>
            <person name="Martin F."/>
            <person name="Silar P."/>
            <person name="Natvig D.O."/>
            <person name="Lalanne C."/>
            <person name="Gautier V."/>
            <person name="Ament-Velasquez S.L."/>
            <person name="Kruys A."/>
            <person name="Hutchinson M.I."/>
            <person name="Powell A.J."/>
            <person name="Barry K."/>
            <person name="Miller A.N."/>
            <person name="Grigoriev I.V."/>
            <person name="Debuchy R."/>
            <person name="Gladieux P."/>
            <person name="Hiltunen Thoren M."/>
            <person name="Johannesson H."/>
        </authorList>
    </citation>
    <scope>NUCLEOTIDE SEQUENCE</scope>
    <source>
        <strain evidence="4">PSN324</strain>
    </source>
</reference>
<organism evidence="4 5">
    <name type="scientific">Cladorrhinum samala</name>
    <dbReference type="NCBI Taxonomy" id="585594"/>
    <lineage>
        <taxon>Eukaryota</taxon>
        <taxon>Fungi</taxon>
        <taxon>Dikarya</taxon>
        <taxon>Ascomycota</taxon>
        <taxon>Pezizomycotina</taxon>
        <taxon>Sordariomycetes</taxon>
        <taxon>Sordariomycetidae</taxon>
        <taxon>Sordariales</taxon>
        <taxon>Podosporaceae</taxon>
        <taxon>Cladorrhinum</taxon>
    </lineage>
</organism>
<keyword evidence="1" id="KW-0479">Metal-binding</keyword>
<feature type="chain" id="PRO_5043687270" description="Tyrosinase copper-binding domain-containing protein" evidence="2">
    <location>
        <begin position="22"/>
        <end position="577"/>
    </location>
</feature>
<dbReference type="Pfam" id="PF00264">
    <property type="entry name" value="Tyrosinase"/>
    <property type="match status" value="1"/>
</dbReference>
<protein>
    <recommendedName>
        <fullName evidence="3">Tyrosinase copper-binding domain-containing protein</fullName>
    </recommendedName>
</protein>
<dbReference type="PANTHER" id="PTHR11474:SF131">
    <property type="entry name" value="TYROSINASE COPPER-BINDING DOMAIN-CONTAINING PROTEIN"/>
    <property type="match status" value="1"/>
</dbReference>
<dbReference type="Gene3D" id="1.10.1280.10">
    <property type="entry name" value="Di-copper center containing domain from catechol oxidase"/>
    <property type="match status" value="1"/>
</dbReference>
<gene>
    <name evidence="4" type="ORF">QBC42DRAFT_269220</name>
</gene>
<evidence type="ECO:0000256" key="1">
    <source>
        <dbReference type="ARBA" id="ARBA00022723"/>
    </source>
</evidence>
<accession>A0AAV9HP34</accession>
<dbReference type="InterPro" id="IPR002227">
    <property type="entry name" value="Tyrosinase_Cu-bd"/>
</dbReference>
<evidence type="ECO:0000256" key="2">
    <source>
        <dbReference type="SAM" id="SignalP"/>
    </source>
</evidence>
<dbReference type="InterPro" id="IPR008922">
    <property type="entry name" value="Di-copper_centre_dom_sf"/>
</dbReference>
<proteinExistence type="predicted"/>
<dbReference type="PANTHER" id="PTHR11474">
    <property type="entry name" value="TYROSINASE FAMILY MEMBER"/>
    <property type="match status" value="1"/>
</dbReference>
<evidence type="ECO:0000313" key="4">
    <source>
        <dbReference type="EMBL" id="KAK4461810.1"/>
    </source>
</evidence>